<gene>
    <name evidence="3" type="ORF">C2845_PM03G18390</name>
</gene>
<reference evidence="4" key="1">
    <citation type="journal article" date="2019" name="Nat. Commun.">
        <title>The genome of broomcorn millet.</title>
        <authorList>
            <person name="Zou C."/>
            <person name="Miki D."/>
            <person name="Li D."/>
            <person name="Tang Q."/>
            <person name="Xiao L."/>
            <person name="Rajput S."/>
            <person name="Deng P."/>
            <person name="Jia W."/>
            <person name="Huang R."/>
            <person name="Zhang M."/>
            <person name="Sun Y."/>
            <person name="Hu J."/>
            <person name="Fu X."/>
            <person name="Schnable P.S."/>
            <person name="Li F."/>
            <person name="Zhang H."/>
            <person name="Feng B."/>
            <person name="Zhu X."/>
            <person name="Liu R."/>
            <person name="Schnable J.C."/>
            <person name="Zhu J.-K."/>
            <person name="Zhang H."/>
        </authorList>
    </citation>
    <scope>NUCLEOTIDE SEQUENCE [LARGE SCALE GENOMIC DNA]</scope>
</reference>
<dbReference type="Pfam" id="PF24758">
    <property type="entry name" value="LRR_At5g56370"/>
    <property type="match status" value="1"/>
</dbReference>
<sequence length="181" mass="20738">MTSPGSRLAPQFFSFMSVAPSVKILALLNMQISLDVVINFMRCFPCLEKLYIKTVLAGCKNGWSREYQNLVRTLDIRMKKVVLLNYRGNKSHANFAKFFVLNARLLESMVLELDNGIMLSTEWIESQHKRLQTKNKASRVARFDFVHHDDGQSELLGHVDGAQAHDLSTADPFARFRAWFI</sequence>
<keyword evidence="4" id="KW-1185">Reference proteome</keyword>
<dbReference type="Proteomes" id="UP000275267">
    <property type="component" value="Unassembled WGS sequence"/>
</dbReference>
<protein>
    <submittedName>
        <fullName evidence="3">Uncharacterized protein</fullName>
    </submittedName>
</protein>
<dbReference type="InterPro" id="IPR055411">
    <property type="entry name" value="LRR_FXL15/At3g58940/PEG3-like"/>
</dbReference>
<dbReference type="AlphaFoldDB" id="A0A3L6T9X0"/>
<accession>A0A3L6T9X0</accession>
<feature type="domain" description="FBD" evidence="1">
    <location>
        <begin position="74"/>
        <end position="111"/>
    </location>
</feature>
<dbReference type="EMBL" id="PQIB02000002">
    <property type="protein sequence ID" value="RLN35054.1"/>
    <property type="molecule type" value="Genomic_DNA"/>
</dbReference>
<dbReference type="Pfam" id="PF08387">
    <property type="entry name" value="FBD"/>
    <property type="match status" value="1"/>
</dbReference>
<dbReference type="OrthoDB" id="1425134at2759"/>
<dbReference type="PANTHER" id="PTHR32141:SF160">
    <property type="entry name" value="F-BOX DOMAIN-CONTAINING PROTEIN"/>
    <property type="match status" value="1"/>
</dbReference>
<dbReference type="InterPro" id="IPR006566">
    <property type="entry name" value="FBD"/>
</dbReference>
<feature type="domain" description="F-box/LRR-repeat protein 15/At3g58940/PEG3-like LRR" evidence="2">
    <location>
        <begin position="14"/>
        <end position="52"/>
    </location>
</feature>
<dbReference type="PANTHER" id="PTHR32141">
    <property type="match status" value="1"/>
</dbReference>
<evidence type="ECO:0000259" key="2">
    <source>
        <dbReference type="Pfam" id="PF24758"/>
    </source>
</evidence>
<proteinExistence type="predicted"/>
<comment type="caution">
    <text evidence="3">The sequence shown here is derived from an EMBL/GenBank/DDBJ whole genome shotgun (WGS) entry which is preliminary data.</text>
</comment>
<dbReference type="InterPro" id="IPR055302">
    <property type="entry name" value="F-box_dom-containing"/>
</dbReference>
<evidence type="ECO:0000313" key="4">
    <source>
        <dbReference type="Proteomes" id="UP000275267"/>
    </source>
</evidence>
<name>A0A3L6T9X0_PANMI</name>
<evidence type="ECO:0000259" key="1">
    <source>
        <dbReference type="Pfam" id="PF08387"/>
    </source>
</evidence>
<evidence type="ECO:0000313" key="3">
    <source>
        <dbReference type="EMBL" id="RLN35054.1"/>
    </source>
</evidence>
<dbReference type="STRING" id="4540.A0A3L6T9X0"/>
<organism evidence="3 4">
    <name type="scientific">Panicum miliaceum</name>
    <name type="common">Proso millet</name>
    <name type="synonym">Broomcorn millet</name>
    <dbReference type="NCBI Taxonomy" id="4540"/>
    <lineage>
        <taxon>Eukaryota</taxon>
        <taxon>Viridiplantae</taxon>
        <taxon>Streptophyta</taxon>
        <taxon>Embryophyta</taxon>
        <taxon>Tracheophyta</taxon>
        <taxon>Spermatophyta</taxon>
        <taxon>Magnoliopsida</taxon>
        <taxon>Liliopsida</taxon>
        <taxon>Poales</taxon>
        <taxon>Poaceae</taxon>
        <taxon>PACMAD clade</taxon>
        <taxon>Panicoideae</taxon>
        <taxon>Panicodae</taxon>
        <taxon>Paniceae</taxon>
        <taxon>Panicinae</taxon>
        <taxon>Panicum</taxon>
        <taxon>Panicum sect. Panicum</taxon>
    </lineage>
</organism>